<accession>A0AAW1KL08</accession>
<dbReference type="PANTHER" id="PTHR19446">
    <property type="entry name" value="REVERSE TRANSCRIPTASES"/>
    <property type="match status" value="1"/>
</dbReference>
<keyword evidence="2" id="KW-1185">Reference proteome</keyword>
<evidence type="ECO:0000313" key="2">
    <source>
        <dbReference type="Proteomes" id="UP001458880"/>
    </source>
</evidence>
<dbReference type="AlphaFoldDB" id="A0AAW1KL08"/>
<organism evidence="1 2">
    <name type="scientific">Popillia japonica</name>
    <name type="common">Japanese beetle</name>
    <dbReference type="NCBI Taxonomy" id="7064"/>
    <lineage>
        <taxon>Eukaryota</taxon>
        <taxon>Metazoa</taxon>
        <taxon>Ecdysozoa</taxon>
        <taxon>Arthropoda</taxon>
        <taxon>Hexapoda</taxon>
        <taxon>Insecta</taxon>
        <taxon>Pterygota</taxon>
        <taxon>Neoptera</taxon>
        <taxon>Endopterygota</taxon>
        <taxon>Coleoptera</taxon>
        <taxon>Polyphaga</taxon>
        <taxon>Scarabaeiformia</taxon>
        <taxon>Scarabaeidae</taxon>
        <taxon>Rutelinae</taxon>
        <taxon>Popillia</taxon>
    </lineage>
</organism>
<dbReference type="Proteomes" id="UP001458880">
    <property type="component" value="Unassembled WGS sequence"/>
</dbReference>
<sequence>MDVAEPLCPKHSEIKWPSSTLEEILVAVKKIKGKKASGPDGCSPEIIKAVVEDHPEKCLTAMKNVLRTGIFPIAWKIGRLVLLEKEKEVGEGHRGYRPLSKLNVLGKLLEELILIRLNVK</sequence>
<evidence type="ECO:0008006" key="3">
    <source>
        <dbReference type="Google" id="ProtNLM"/>
    </source>
</evidence>
<dbReference type="EMBL" id="JASPKY010000204">
    <property type="protein sequence ID" value="KAK9721031.1"/>
    <property type="molecule type" value="Genomic_DNA"/>
</dbReference>
<proteinExistence type="predicted"/>
<protein>
    <recommendedName>
        <fullName evidence="3">Reverse transcriptase</fullName>
    </recommendedName>
</protein>
<evidence type="ECO:0000313" key="1">
    <source>
        <dbReference type="EMBL" id="KAK9721031.1"/>
    </source>
</evidence>
<reference evidence="1 2" key="1">
    <citation type="journal article" date="2024" name="BMC Genomics">
        <title>De novo assembly and annotation of Popillia japonica's genome with initial clues to its potential as an invasive pest.</title>
        <authorList>
            <person name="Cucini C."/>
            <person name="Boschi S."/>
            <person name="Funari R."/>
            <person name="Cardaioli E."/>
            <person name="Iannotti N."/>
            <person name="Marturano G."/>
            <person name="Paoli F."/>
            <person name="Bruttini M."/>
            <person name="Carapelli A."/>
            <person name="Frati F."/>
            <person name="Nardi F."/>
        </authorList>
    </citation>
    <scope>NUCLEOTIDE SEQUENCE [LARGE SCALE GENOMIC DNA]</scope>
    <source>
        <strain evidence="1">DMR45628</strain>
    </source>
</reference>
<name>A0AAW1KL08_POPJA</name>
<gene>
    <name evidence="1" type="ORF">QE152_g21742</name>
</gene>
<comment type="caution">
    <text evidence="1">The sequence shown here is derived from an EMBL/GenBank/DDBJ whole genome shotgun (WGS) entry which is preliminary data.</text>
</comment>